<comment type="catalytic activity">
    <reaction evidence="3">
        <text>RX + glutathione = an S-substituted glutathione + a halide anion + H(+)</text>
        <dbReference type="Rhea" id="RHEA:16437"/>
        <dbReference type="ChEBI" id="CHEBI:15378"/>
        <dbReference type="ChEBI" id="CHEBI:16042"/>
        <dbReference type="ChEBI" id="CHEBI:17792"/>
        <dbReference type="ChEBI" id="CHEBI:57925"/>
        <dbReference type="ChEBI" id="CHEBI:90779"/>
        <dbReference type="EC" id="2.5.1.18"/>
    </reaction>
</comment>
<dbReference type="InterPro" id="IPR050213">
    <property type="entry name" value="GST_superfamily"/>
</dbReference>
<accession>F0XVZ2</accession>
<dbReference type="InterPro" id="IPR004045">
    <property type="entry name" value="Glutathione_S-Trfase_N"/>
</dbReference>
<evidence type="ECO:0000256" key="2">
    <source>
        <dbReference type="ARBA" id="ARBA00022679"/>
    </source>
</evidence>
<dbReference type="SFLD" id="SFLDS00019">
    <property type="entry name" value="Glutathione_Transferase_(cytos"/>
    <property type="match status" value="1"/>
</dbReference>
<keyword evidence="7" id="KW-1185">Reference proteome</keyword>
<sequence length="196" mass="21348">FGRRGVAEDIRYMLAMAKVPYEDKRFSFSFGVPGDFSTIKRPERVGRVPILEVDGVKVGQSKAIARYVASKYGFAGASAIEAFKIDCLCEHVVDIKATYQKVKGDGDEAKAKYFGETLPGELAKVEKSLGDAKGPWLVGCKPSRADVVFMVFLTEFFDNVEGAKAATPPKIQAAIDAVSALDAVKGWKESRPQTPF</sequence>
<dbReference type="Gene3D" id="3.40.30.10">
    <property type="entry name" value="Glutaredoxin"/>
    <property type="match status" value="1"/>
</dbReference>
<dbReference type="Proteomes" id="UP000002729">
    <property type="component" value="Unassembled WGS sequence"/>
</dbReference>
<dbReference type="Gene3D" id="1.20.1050.10">
    <property type="match status" value="1"/>
</dbReference>
<dbReference type="Pfam" id="PF02798">
    <property type="entry name" value="GST_N"/>
    <property type="match status" value="1"/>
</dbReference>
<evidence type="ECO:0000313" key="6">
    <source>
        <dbReference type="EMBL" id="EGB12689.1"/>
    </source>
</evidence>
<dbReference type="PROSITE" id="PS50405">
    <property type="entry name" value="GST_CTER"/>
    <property type="match status" value="1"/>
</dbReference>
<dbReference type="KEGG" id="aaf:AURANDRAFT_18713"/>
<evidence type="ECO:0000259" key="4">
    <source>
        <dbReference type="PROSITE" id="PS50404"/>
    </source>
</evidence>
<dbReference type="CDD" id="cd03039">
    <property type="entry name" value="GST_N_Sigma_like"/>
    <property type="match status" value="1"/>
</dbReference>
<dbReference type="EC" id="2.5.1.18" evidence="1"/>
<feature type="non-terminal residue" evidence="6">
    <location>
        <position position="1"/>
    </location>
</feature>
<organism evidence="7">
    <name type="scientific">Aureococcus anophagefferens</name>
    <name type="common">Harmful bloom alga</name>
    <dbReference type="NCBI Taxonomy" id="44056"/>
    <lineage>
        <taxon>Eukaryota</taxon>
        <taxon>Sar</taxon>
        <taxon>Stramenopiles</taxon>
        <taxon>Ochrophyta</taxon>
        <taxon>Pelagophyceae</taxon>
        <taxon>Pelagomonadales</taxon>
        <taxon>Pelagomonadaceae</taxon>
        <taxon>Aureococcus</taxon>
    </lineage>
</organism>
<dbReference type="AlphaFoldDB" id="F0XVZ2"/>
<dbReference type="PANTHER" id="PTHR11571:SF224">
    <property type="entry name" value="HEMATOPOIETIC PROSTAGLANDIN D SYNTHASE"/>
    <property type="match status" value="1"/>
</dbReference>
<dbReference type="InterPro" id="IPR040079">
    <property type="entry name" value="Glutathione_S-Trfase"/>
</dbReference>
<dbReference type="RefSeq" id="XP_009032343.1">
    <property type="nucleotide sequence ID" value="XM_009034095.1"/>
</dbReference>
<protein>
    <recommendedName>
        <fullName evidence="1">glutathione transferase</fullName>
        <ecNumber evidence="1">2.5.1.18</ecNumber>
    </recommendedName>
</protein>
<dbReference type="PANTHER" id="PTHR11571">
    <property type="entry name" value="GLUTATHIONE S-TRANSFERASE"/>
    <property type="match status" value="1"/>
</dbReference>
<dbReference type="InterPro" id="IPR036282">
    <property type="entry name" value="Glutathione-S-Trfase_C_sf"/>
</dbReference>
<reference evidence="6 7" key="1">
    <citation type="journal article" date="2011" name="Proc. Natl. Acad. Sci. U.S.A.">
        <title>Niche of harmful alga Aureococcus anophagefferens revealed through ecogenomics.</title>
        <authorList>
            <person name="Gobler C.J."/>
            <person name="Berry D.L."/>
            <person name="Dyhrman S.T."/>
            <person name="Wilhelm S.W."/>
            <person name="Salamov A."/>
            <person name="Lobanov A.V."/>
            <person name="Zhang Y."/>
            <person name="Collier J.L."/>
            <person name="Wurch L.L."/>
            <person name="Kustka A.B."/>
            <person name="Dill B.D."/>
            <person name="Shah M."/>
            <person name="VerBerkmoes N.C."/>
            <person name="Kuo A."/>
            <person name="Terry A."/>
            <person name="Pangilinan J."/>
            <person name="Lindquist E.A."/>
            <person name="Lucas S."/>
            <person name="Paulsen I.T."/>
            <person name="Hattenrath-Lehmann T.K."/>
            <person name="Talmage S.C."/>
            <person name="Walker E.A."/>
            <person name="Koch F."/>
            <person name="Burson A.M."/>
            <person name="Marcoval M.A."/>
            <person name="Tang Y.Z."/>
            <person name="Lecleir G.R."/>
            <person name="Coyne K.J."/>
            <person name="Berg G.M."/>
            <person name="Bertrand E.M."/>
            <person name="Saito M.A."/>
            <person name="Gladyshev V.N."/>
            <person name="Grigoriev I.V."/>
        </authorList>
    </citation>
    <scope>NUCLEOTIDE SEQUENCE [LARGE SCALE GENOMIC DNA]</scope>
    <source>
        <strain evidence="7">CCMP 1984</strain>
    </source>
</reference>
<feature type="domain" description="GST C-terminal" evidence="5">
    <location>
        <begin position="78"/>
        <end position="196"/>
    </location>
</feature>
<dbReference type="GeneID" id="20219026"/>
<dbReference type="Pfam" id="PF14497">
    <property type="entry name" value="GST_C_3"/>
    <property type="match status" value="1"/>
</dbReference>
<gene>
    <name evidence="6" type="ORF">AURANDRAFT_18713</name>
</gene>
<dbReference type="PROSITE" id="PS50404">
    <property type="entry name" value="GST_NTER"/>
    <property type="match status" value="1"/>
</dbReference>
<dbReference type="OrthoDB" id="420389at2759"/>
<dbReference type="SUPFAM" id="SSF47616">
    <property type="entry name" value="GST C-terminal domain-like"/>
    <property type="match status" value="1"/>
</dbReference>
<dbReference type="InParanoid" id="F0XVZ2"/>
<dbReference type="InterPro" id="IPR010987">
    <property type="entry name" value="Glutathione-S-Trfase_C-like"/>
</dbReference>
<dbReference type="eggNOG" id="KOG1695">
    <property type="taxonomic scope" value="Eukaryota"/>
</dbReference>
<dbReference type="GO" id="GO:0006749">
    <property type="term" value="P:glutathione metabolic process"/>
    <property type="evidence" value="ECO:0007669"/>
    <property type="project" value="TreeGrafter"/>
</dbReference>
<dbReference type="SUPFAM" id="SSF52833">
    <property type="entry name" value="Thioredoxin-like"/>
    <property type="match status" value="1"/>
</dbReference>
<evidence type="ECO:0000313" key="7">
    <source>
        <dbReference type="Proteomes" id="UP000002729"/>
    </source>
</evidence>
<name>F0XVZ2_AURAN</name>
<feature type="domain" description="GST N-terminal" evidence="4">
    <location>
        <begin position="1"/>
        <end position="76"/>
    </location>
</feature>
<evidence type="ECO:0000259" key="5">
    <source>
        <dbReference type="PROSITE" id="PS50405"/>
    </source>
</evidence>
<keyword evidence="2" id="KW-0808">Transferase</keyword>
<dbReference type="InterPro" id="IPR004046">
    <property type="entry name" value="GST_C"/>
</dbReference>
<dbReference type="OMA" id="RIDQADW"/>
<dbReference type="EMBL" id="GL833120">
    <property type="protein sequence ID" value="EGB12689.1"/>
    <property type="molecule type" value="Genomic_DNA"/>
</dbReference>
<evidence type="ECO:0000256" key="3">
    <source>
        <dbReference type="ARBA" id="ARBA00047960"/>
    </source>
</evidence>
<proteinExistence type="predicted"/>
<dbReference type="GO" id="GO:0004364">
    <property type="term" value="F:glutathione transferase activity"/>
    <property type="evidence" value="ECO:0007669"/>
    <property type="project" value="UniProtKB-EC"/>
</dbReference>
<evidence type="ECO:0000256" key="1">
    <source>
        <dbReference type="ARBA" id="ARBA00012452"/>
    </source>
</evidence>
<dbReference type="InterPro" id="IPR036249">
    <property type="entry name" value="Thioredoxin-like_sf"/>
</dbReference>